<dbReference type="Pfam" id="PF13855">
    <property type="entry name" value="LRR_8"/>
    <property type="match status" value="2"/>
</dbReference>
<dbReference type="InterPro" id="IPR003591">
    <property type="entry name" value="Leu-rich_rpt_typical-subtyp"/>
</dbReference>
<dbReference type="EMBL" id="HBIM01001516">
    <property type="protein sequence ID" value="CAE0403102.1"/>
    <property type="molecule type" value="Transcribed_RNA"/>
</dbReference>
<dbReference type="InterPro" id="IPR050216">
    <property type="entry name" value="LRR_domain-containing"/>
</dbReference>
<dbReference type="InterPro" id="IPR032675">
    <property type="entry name" value="LRR_dom_sf"/>
</dbReference>
<dbReference type="SMART" id="SM00369">
    <property type="entry name" value="LRR_TYP"/>
    <property type="match status" value="4"/>
</dbReference>
<dbReference type="InterPro" id="IPR001611">
    <property type="entry name" value="Leu-rich_rpt"/>
</dbReference>
<accession>A0A7S3KWP9</accession>
<dbReference type="Gene3D" id="3.80.10.10">
    <property type="entry name" value="Ribonuclease Inhibitor"/>
    <property type="match status" value="2"/>
</dbReference>
<dbReference type="GO" id="GO:0005737">
    <property type="term" value="C:cytoplasm"/>
    <property type="evidence" value="ECO:0007669"/>
    <property type="project" value="TreeGrafter"/>
</dbReference>
<dbReference type="PANTHER" id="PTHR48051">
    <property type="match status" value="1"/>
</dbReference>
<reference evidence="3" key="1">
    <citation type="submission" date="2021-01" db="EMBL/GenBank/DDBJ databases">
        <authorList>
            <person name="Corre E."/>
            <person name="Pelletier E."/>
            <person name="Niang G."/>
            <person name="Scheremetjew M."/>
            <person name="Finn R."/>
            <person name="Kale V."/>
            <person name="Holt S."/>
            <person name="Cochrane G."/>
            <person name="Meng A."/>
            <person name="Brown T."/>
            <person name="Cohen L."/>
        </authorList>
    </citation>
    <scope>NUCLEOTIDE SEQUENCE</scope>
    <source>
        <strain evidence="3">CCMP127</strain>
    </source>
</reference>
<evidence type="ECO:0000256" key="2">
    <source>
        <dbReference type="ARBA" id="ARBA00022737"/>
    </source>
</evidence>
<protein>
    <submittedName>
        <fullName evidence="3">Uncharacterized protein</fullName>
    </submittedName>
</protein>
<dbReference type="PRINTS" id="PR00019">
    <property type="entry name" value="LEURICHRPT"/>
</dbReference>
<dbReference type="SUPFAM" id="SSF52058">
    <property type="entry name" value="L domain-like"/>
    <property type="match status" value="1"/>
</dbReference>
<keyword evidence="2" id="KW-0677">Repeat</keyword>
<dbReference type="PROSITE" id="PS51450">
    <property type="entry name" value="LRR"/>
    <property type="match status" value="1"/>
</dbReference>
<name>A0A7S3KWP9_9STRA</name>
<dbReference type="AlphaFoldDB" id="A0A7S3KWP9"/>
<proteinExistence type="predicted"/>
<gene>
    <name evidence="3" type="ORF">ACOF00016_LOCUS1325</name>
</gene>
<dbReference type="PANTHER" id="PTHR48051:SF1">
    <property type="entry name" value="RAS SUPPRESSOR PROTEIN 1"/>
    <property type="match status" value="1"/>
</dbReference>
<evidence type="ECO:0000256" key="1">
    <source>
        <dbReference type="ARBA" id="ARBA00022614"/>
    </source>
</evidence>
<organism evidence="3">
    <name type="scientific">Amphora coffeiformis</name>
    <dbReference type="NCBI Taxonomy" id="265554"/>
    <lineage>
        <taxon>Eukaryota</taxon>
        <taxon>Sar</taxon>
        <taxon>Stramenopiles</taxon>
        <taxon>Ochrophyta</taxon>
        <taxon>Bacillariophyta</taxon>
        <taxon>Bacillariophyceae</taxon>
        <taxon>Bacillariophycidae</taxon>
        <taxon>Thalassiophysales</taxon>
        <taxon>Catenulaceae</taxon>
        <taxon>Amphora</taxon>
    </lineage>
</organism>
<keyword evidence="1" id="KW-0433">Leucine-rich repeat</keyword>
<evidence type="ECO:0000313" key="3">
    <source>
        <dbReference type="EMBL" id="CAE0403102.1"/>
    </source>
</evidence>
<sequence>MGNKPPTNRTGKKETKDKLEKAQKLGILSLSEHGLESLPPTVYELKTLRTLDLSNNKLISLGRLHLLAELKSLNLDGNKLLTGSLGPVSSLSKLQSLSVKNNKLGKSVQSEFGTVPPAPLPPMPSSLKQLYLTNNPLGAIPDSLLSGNLVKLELLDLSQTGVKEVPLELVLLTALQELRLDDNQIAFLPPNMGQLQKLKVLSLRNNQFHVTSTIFNETSNPQPIPASLFEETPLIDLNLHGNKMTNTELNQFEGFQAFLDRRQKVKSKTLTNLDVCGLE</sequence>